<feature type="compositionally biased region" description="Basic and acidic residues" evidence="1">
    <location>
        <begin position="396"/>
        <end position="412"/>
    </location>
</feature>
<evidence type="ECO:0000313" key="2">
    <source>
        <dbReference type="EMBL" id="RDI43737.1"/>
    </source>
</evidence>
<protein>
    <submittedName>
        <fullName evidence="2">Uncharacterized protein</fullName>
    </submittedName>
</protein>
<proteinExistence type="predicted"/>
<sequence length="426" mass="49158">MQSFHEPQSLSREICIAFLEEYLIHRQTNWNSLSQTLLNPFTSHIKARQTACNHFIDRIRSAITLEEKEKIIIDLGEEARKAQGEKIQTHSSESYLDWARNKFLSIFTKDNSLFAKTCHAVRTKMIGDILSSKGHDLCLMTEDIETDKQKPEKGKIYIKPGKTSFVYFTFGMEKPQEITNAEFNSEVPLTFEKLIGLRGKVLETIAKKGHIQPTEKDSYLIKIHKLRQELREKEALIRDNFDKKLDASKIKAERNNLFNQLLDMQDYETIKEASIYDTFPSALPSFESAAQKLPPNVKPNPNVPLVYDINYCGIFMENEIKNENDHTREHDFNKKLKQAITESKTHADIPDIMNNSYFVPLNLDLIIKESDQTDEVDKSEQKLKVTGTDSTLFANGEKKKKEDTHKKDKEKVQQNMPPSQTVTKIN</sequence>
<feature type="compositionally biased region" description="Basic and acidic residues" evidence="1">
    <location>
        <begin position="372"/>
        <end position="383"/>
    </location>
</feature>
<dbReference type="AlphaFoldDB" id="A0A370GJC0"/>
<evidence type="ECO:0000256" key="1">
    <source>
        <dbReference type="SAM" id="MobiDB-lite"/>
    </source>
</evidence>
<feature type="region of interest" description="Disordered" evidence="1">
    <location>
        <begin position="372"/>
        <end position="426"/>
    </location>
</feature>
<comment type="caution">
    <text evidence="2">The sequence shown here is derived from an EMBL/GenBank/DDBJ whole genome shotgun (WGS) entry which is preliminary data.</text>
</comment>
<accession>A0A370GJC0</accession>
<feature type="compositionally biased region" description="Polar residues" evidence="1">
    <location>
        <begin position="413"/>
        <end position="426"/>
    </location>
</feature>
<gene>
    <name evidence="2" type="ORF">C8D86_1107</name>
</gene>
<dbReference type="EMBL" id="QQAX01000010">
    <property type="protein sequence ID" value="RDI43737.1"/>
    <property type="molecule type" value="Genomic_DNA"/>
</dbReference>
<keyword evidence="3" id="KW-1185">Reference proteome</keyword>
<organism evidence="2 3">
    <name type="scientific">Aquicella lusitana</name>
    <dbReference type="NCBI Taxonomy" id="254246"/>
    <lineage>
        <taxon>Bacteria</taxon>
        <taxon>Pseudomonadati</taxon>
        <taxon>Pseudomonadota</taxon>
        <taxon>Gammaproteobacteria</taxon>
        <taxon>Legionellales</taxon>
        <taxon>Coxiellaceae</taxon>
        <taxon>Aquicella</taxon>
    </lineage>
</organism>
<dbReference type="Proteomes" id="UP000254720">
    <property type="component" value="Unassembled WGS sequence"/>
</dbReference>
<reference evidence="2 3" key="1">
    <citation type="submission" date="2018-07" db="EMBL/GenBank/DDBJ databases">
        <title>Genomic Encyclopedia of Type Strains, Phase IV (KMG-IV): sequencing the most valuable type-strain genomes for metagenomic binning, comparative biology and taxonomic classification.</title>
        <authorList>
            <person name="Goeker M."/>
        </authorList>
    </citation>
    <scope>NUCLEOTIDE SEQUENCE [LARGE SCALE GENOMIC DNA]</scope>
    <source>
        <strain evidence="2 3">DSM 16500</strain>
    </source>
</reference>
<dbReference type="RefSeq" id="WP_114834296.1">
    <property type="nucleotide sequence ID" value="NZ_LR699115.1"/>
</dbReference>
<evidence type="ECO:0000313" key="3">
    <source>
        <dbReference type="Proteomes" id="UP000254720"/>
    </source>
</evidence>
<name>A0A370GJC0_9COXI</name>